<feature type="region of interest" description="Disordered" evidence="1">
    <location>
        <begin position="29"/>
        <end position="48"/>
    </location>
</feature>
<dbReference type="AlphaFoldDB" id="A0A2H4SKA4"/>
<gene>
    <name evidence="2" type="ORF">A9K55_009206</name>
</gene>
<dbReference type="EMBL" id="CP023324">
    <property type="protein sequence ID" value="ATY63535.1"/>
    <property type="molecule type" value="Genomic_DNA"/>
</dbReference>
<protein>
    <submittedName>
        <fullName evidence="2">Uncharacterized protein</fullName>
    </submittedName>
</protein>
<name>A0A2H4SKA4_CORMI</name>
<evidence type="ECO:0000313" key="3">
    <source>
        <dbReference type="Proteomes" id="UP000323067"/>
    </source>
</evidence>
<dbReference type="Proteomes" id="UP000323067">
    <property type="component" value="Chromosome vii"/>
</dbReference>
<reference evidence="2 3" key="1">
    <citation type="journal article" date="2017" name="BMC Genomics">
        <title>Chromosome level assembly and secondary metabolite potential of the parasitic fungus Cordyceps militaris.</title>
        <authorList>
            <person name="Kramer G.J."/>
            <person name="Nodwell J.R."/>
        </authorList>
    </citation>
    <scope>NUCLEOTIDE SEQUENCE [LARGE SCALE GENOMIC DNA]</scope>
    <source>
        <strain evidence="2 3">ATCC 34164</strain>
    </source>
</reference>
<sequence>MEPQPFFLTVFPFRPDNKRVRVVVPVGRRNEKKRAHSPKPIHSNAQDDNQTALACDLRFGIRLMDRCRALDKGEAGAERQPSSSISNYLSNHEPIVRRIMCYSTRRGNKQDKVFSVSRIENPHWTGREQVSCHPSSHQLGD</sequence>
<feature type="compositionally biased region" description="Basic residues" evidence="1">
    <location>
        <begin position="30"/>
        <end position="39"/>
    </location>
</feature>
<evidence type="ECO:0000313" key="2">
    <source>
        <dbReference type="EMBL" id="ATY63535.1"/>
    </source>
</evidence>
<proteinExistence type="predicted"/>
<accession>A0A2H4SKA4</accession>
<dbReference type="VEuPathDB" id="FungiDB:A9K55_009206"/>
<organism evidence="2 3">
    <name type="scientific">Cordyceps militaris</name>
    <name type="common">Caterpillar fungus</name>
    <name type="synonym">Clavaria militaris</name>
    <dbReference type="NCBI Taxonomy" id="73501"/>
    <lineage>
        <taxon>Eukaryota</taxon>
        <taxon>Fungi</taxon>
        <taxon>Dikarya</taxon>
        <taxon>Ascomycota</taxon>
        <taxon>Pezizomycotina</taxon>
        <taxon>Sordariomycetes</taxon>
        <taxon>Hypocreomycetidae</taxon>
        <taxon>Hypocreales</taxon>
        <taxon>Cordycipitaceae</taxon>
        <taxon>Cordyceps</taxon>
    </lineage>
</organism>
<dbReference type="VEuPathDB" id="FungiDB:CCM_08958"/>
<evidence type="ECO:0000256" key="1">
    <source>
        <dbReference type="SAM" id="MobiDB-lite"/>
    </source>
</evidence>